<gene>
    <name evidence="1" type="ORF">CCALI_00554</name>
</gene>
<dbReference type="HOGENOM" id="CLU_605058_0_0_0"/>
<evidence type="ECO:0000313" key="1">
    <source>
        <dbReference type="EMBL" id="CCW34385.1"/>
    </source>
</evidence>
<dbReference type="Proteomes" id="UP000014227">
    <property type="component" value="Chromosome I"/>
</dbReference>
<accession>S0ETF9</accession>
<reference evidence="2" key="1">
    <citation type="submission" date="2013-03" db="EMBL/GenBank/DDBJ databases">
        <title>Genome sequence of Chthonomonas calidirosea, the first sequenced genome from the Armatimonadetes phylum (formally candidate division OP10).</title>
        <authorList>
            <person name="Lee K.C.Y."/>
            <person name="Morgan X.C."/>
            <person name="Dunfield P.F."/>
            <person name="Tamas I."/>
            <person name="Houghton K.M."/>
            <person name="Vyssotski M."/>
            <person name="Ryan J.L.J."/>
            <person name="Lagutin K."/>
            <person name="McDonald I.R."/>
            <person name="Stott M.B."/>
        </authorList>
    </citation>
    <scope>NUCLEOTIDE SEQUENCE [LARGE SCALE GENOMIC DNA]</scope>
    <source>
        <strain evidence="2">DSM 23976 / ICMP 18418 / T49</strain>
    </source>
</reference>
<protein>
    <submittedName>
        <fullName evidence="1">Uncharacterized protein</fullName>
    </submittedName>
</protein>
<dbReference type="RefSeq" id="WP_016481947.1">
    <property type="nucleotide sequence ID" value="NC_021487.1"/>
</dbReference>
<sequence length="452" mass="49799">MRSRVVNRRSGSAAGFIGLMLLTLPLKAIPPSSVLSTARQIVVLSPIAHSLPTDIQKELEHQKQLLAESIGIRLPNAPHKDDTLIRNLPLFGSPKAVPLDKLPSSLQLPVAQTLLNDAFQMLLQQRFAIETPTASTVEQKARTLGIPLTWPVNPVQICKLCRALHMNYAIVLHVDNLKIQDGSFRIVILHATLHVLSVSSADKLSFTPLPIVGFAQIAHVFLHSNYELTQADAIRLAALQAAQMGLHALETGQTSPFAPPSVHLAILPVPAPQMADAILFKSSGRVLLVGAQNLPTDRSDLLSINLLPLSAQQIYTPDATKKTLVELHLTPLSLWHDETPDTQHLQSVEKQMKADYLLCFRITDLELRSWIEQSVTTDISTPQLEGSAEAVGYLIDGKNLQTLWHHRVIDTMRVSAPISDQQAVQTVLRDAMRFALSDLSVSMQNYLKSFTR</sequence>
<name>S0ETF9_CHTCT</name>
<dbReference type="STRING" id="454171.CP488_00600"/>
<dbReference type="EMBL" id="HF951689">
    <property type="protein sequence ID" value="CCW34385.1"/>
    <property type="molecule type" value="Genomic_DNA"/>
</dbReference>
<organism evidence="1 2">
    <name type="scientific">Chthonomonas calidirosea (strain DSM 23976 / ICMP 18418 / T49)</name>
    <dbReference type="NCBI Taxonomy" id="1303518"/>
    <lineage>
        <taxon>Bacteria</taxon>
        <taxon>Bacillati</taxon>
        <taxon>Armatimonadota</taxon>
        <taxon>Chthonomonadia</taxon>
        <taxon>Chthonomonadales</taxon>
        <taxon>Chthonomonadaceae</taxon>
        <taxon>Chthonomonas</taxon>
    </lineage>
</organism>
<proteinExistence type="predicted"/>
<dbReference type="PATRIC" id="fig|1303518.3.peg.561"/>
<keyword evidence="2" id="KW-1185">Reference proteome</keyword>
<dbReference type="AlphaFoldDB" id="S0ETF9"/>
<dbReference type="InParanoid" id="S0ETF9"/>
<dbReference type="KEGG" id="ccz:CCALI_00554"/>
<evidence type="ECO:0000313" key="2">
    <source>
        <dbReference type="Proteomes" id="UP000014227"/>
    </source>
</evidence>